<dbReference type="GO" id="GO:0005886">
    <property type="term" value="C:plasma membrane"/>
    <property type="evidence" value="ECO:0007669"/>
    <property type="project" value="TreeGrafter"/>
</dbReference>
<reference evidence="5" key="1">
    <citation type="submission" date="2021-01" db="EMBL/GenBank/DDBJ databases">
        <authorList>
            <person name="Corre E."/>
            <person name="Pelletier E."/>
            <person name="Niang G."/>
            <person name="Scheremetjew M."/>
            <person name="Finn R."/>
            <person name="Kale V."/>
            <person name="Holt S."/>
            <person name="Cochrane G."/>
            <person name="Meng A."/>
            <person name="Brown T."/>
            <person name="Cohen L."/>
        </authorList>
    </citation>
    <scope>NUCLEOTIDE SEQUENCE</scope>
    <source>
        <strain evidence="5">CCMP325</strain>
    </source>
</reference>
<evidence type="ECO:0000256" key="1">
    <source>
        <dbReference type="ARBA" id="ARBA00022737"/>
    </source>
</evidence>
<name>A0A6T7NZR1_9CRYP</name>
<dbReference type="InterPro" id="IPR036770">
    <property type="entry name" value="Ankyrin_rpt-contain_sf"/>
</dbReference>
<dbReference type="PANTHER" id="PTHR24186">
    <property type="entry name" value="PROTEIN PHOSPHATASE 1 REGULATORY SUBUNIT"/>
    <property type="match status" value="1"/>
</dbReference>
<feature type="compositionally biased region" description="Basic and acidic residues" evidence="3">
    <location>
        <begin position="597"/>
        <end position="608"/>
    </location>
</feature>
<feature type="compositionally biased region" description="Basic and acidic residues" evidence="3">
    <location>
        <begin position="510"/>
        <end position="520"/>
    </location>
</feature>
<dbReference type="EMBL" id="HBEO01009725">
    <property type="protein sequence ID" value="CAD8477388.1"/>
    <property type="molecule type" value="Transcribed_RNA"/>
</dbReference>
<keyword evidence="1" id="KW-0677">Repeat</keyword>
<feature type="region of interest" description="Disordered" evidence="3">
    <location>
        <begin position="510"/>
        <end position="529"/>
    </location>
</feature>
<proteinExistence type="predicted"/>
<evidence type="ECO:0000256" key="3">
    <source>
        <dbReference type="SAM" id="MobiDB-lite"/>
    </source>
</evidence>
<evidence type="ECO:0000313" key="4">
    <source>
        <dbReference type="EMBL" id="CAD8477388.1"/>
    </source>
</evidence>
<dbReference type="Gene3D" id="1.25.40.20">
    <property type="entry name" value="Ankyrin repeat-containing domain"/>
    <property type="match status" value="1"/>
</dbReference>
<gene>
    <name evidence="4" type="ORF">HPHI1048_LOCUS6828</name>
    <name evidence="5" type="ORF">HPHI1048_LOCUS6838</name>
</gene>
<dbReference type="PANTHER" id="PTHR24186:SF38">
    <property type="entry name" value="ANKYRIN REPEAT FAMILY PROTEIN"/>
    <property type="match status" value="1"/>
</dbReference>
<feature type="compositionally biased region" description="Basic and acidic residues" evidence="3">
    <location>
        <begin position="626"/>
        <end position="652"/>
    </location>
</feature>
<feature type="compositionally biased region" description="Basic and acidic residues" evidence="3">
    <location>
        <begin position="453"/>
        <end position="481"/>
    </location>
</feature>
<dbReference type="SMART" id="SM00248">
    <property type="entry name" value="ANK"/>
    <property type="match status" value="5"/>
</dbReference>
<dbReference type="AlphaFoldDB" id="A0A6T7NZR1"/>
<feature type="region of interest" description="Disordered" evidence="3">
    <location>
        <begin position="589"/>
        <end position="692"/>
    </location>
</feature>
<dbReference type="SUPFAM" id="SSF48403">
    <property type="entry name" value="Ankyrin repeat"/>
    <property type="match status" value="1"/>
</dbReference>
<keyword evidence="2" id="KW-0040">ANK repeat</keyword>
<feature type="region of interest" description="Disordered" evidence="3">
    <location>
        <begin position="404"/>
        <end position="481"/>
    </location>
</feature>
<sequence>MWRRSIQDAIMPNQNIPLSWQELKDWLKDKEEAYKSGALSLKTLEHLLGSSVVLLNRCVDGTEGLNACHVACSVVGSCSPLLVAVMSTCRQAASEVDDRGCLPFYHLIKSFPRATESLMWMVENFQHDIKIANKEGNNVLHRMAKNRHLDFDMFKLMVNISPGVLTKCNKNGWSVLHYICRYHGANVEAIRLSLWNFPQACMMTTSDGWLPLHFLARYYSDQIASIKMLTIFNDKAVNVANEKGWLPLHHACRHDITRDVLVELLTPESSEVKTPGGFTAFHLLVIHNSTRKDVINHYLSYNPRVAMIAAKSGVTPLHSLIITNRGNDALIGLLVKTCPQVCRQTDSSGLIPYQYLRKNSKLSWATRQLLESVSMQCIHQDERKLHKDIVRILFSTPGQATRLRKDAAFVPSHNDPRLQGNDDKDEKQRQAEVDEEVKRSRKERKKSRKLRIQNKEVDQSSKEVTREVQEKGREEGKGEKFKSFDRKHDLLERAYGQSVRKLCSESTKRMREVEEREKKTAAMKKATWSGKSSKRISPITVVRTKIKYVEKIINKQVVCEDFVVLPPPPMFESLRSAFDVEDEGGIWTESLQDGQAEENHRSAQEREGRRRQRRYQSGDDDVVYENVHEQESHRKEATRQVRREESAAKEDDCFTPQTINFVGIQGDRKEQEPLRDEDDDNDDKYYFDDRNDEGENMLAKRMSGLKFELW</sequence>
<feature type="compositionally biased region" description="Basic residues" evidence="3">
    <location>
        <begin position="439"/>
        <end position="452"/>
    </location>
</feature>
<feature type="compositionally biased region" description="Basic and acidic residues" evidence="3">
    <location>
        <begin position="414"/>
        <end position="438"/>
    </location>
</feature>
<evidence type="ECO:0000256" key="2">
    <source>
        <dbReference type="ARBA" id="ARBA00023043"/>
    </source>
</evidence>
<protein>
    <submittedName>
        <fullName evidence="5">Uncharacterized protein</fullName>
    </submittedName>
</protein>
<dbReference type="InterPro" id="IPR002110">
    <property type="entry name" value="Ankyrin_rpt"/>
</dbReference>
<organism evidence="5">
    <name type="scientific">Hanusia phi</name>
    <dbReference type="NCBI Taxonomy" id="3032"/>
    <lineage>
        <taxon>Eukaryota</taxon>
        <taxon>Cryptophyceae</taxon>
        <taxon>Pyrenomonadales</taxon>
        <taxon>Geminigeraceae</taxon>
        <taxon>Hanusia</taxon>
    </lineage>
</organism>
<evidence type="ECO:0000313" key="5">
    <source>
        <dbReference type="EMBL" id="CAD8477407.1"/>
    </source>
</evidence>
<accession>A0A6T7NZR1</accession>
<dbReference type="EMBL" id="HBEO01009736">
    <property type="protein sequence ID" value="CAD8477407.1"/>
    <property type="molecule type" value="Transcribed_RNA"/>
</dbReference>